<dbReference type="SUPFAM" id="SSF51430">
    <property type="entry name" value="NAD(P)-linked oxidoreductase"/>
    <property type="match status" value="1"/>
</dbReference>
<reference evidence="5" key="1">
    <citation type="submission" date="2021-06" db="EMBL/GenBank/DDBJ databases">
        <title>Parelaphostrongylus tenuis whole genome reference sequence.</title>
        <authorList>
            <person name="Garwood T.J."/>
            <person name="Larsen P.A."/>
            <person name="Fountain-Jones N.M."/>
            <person name="Garbe J.R."/>
            <person name="Macchietto M.G."/>
            <person name="Kania S.A."/>
            <person name="Gerhold R.W."/>
            <person name="Richards J.E."/>
            <person name="Wolf T.M."/>
        </authorList>
    </citation>
    <scope>NUCLEOTIDE SEQUENCE</scope>
    <source>
        <strain evidence="5">MNPRO001-30</strain>
        <tissue evidence="5">Meninges</tissue>
    </source>
</reference>
<gene>
    <name evidence="5" type="ORF">KIN20_009095</name>
</gene>
<organism evidence="5 6">
    <name type="scientific">Parelaphostrongylus tenuis</name>
    <name type="common">Meningeal worm</name>
    <dbReference type="NCBI Taxonomy" id="148309"/>
    <lineage>
        <taxon>Eukaryota</taxon>
        <taxon>Metazoa</taxon>
        <taxon>Ecdysozoa</taxon>
        <taxon>Nematoda</taxon>
        <taxon>Chromadorea</taxon>
        <taxon>Rhabditida</taxon>
        <taxon>Rhabditina</taxon>
        <taxon>Rhabditomorpha</taxon>
        <taxon>Strongyloidea</taxon>
        <taxon>Metastrongylidae</taxon>
        <taxon>Parelaphostrongylus</taxon>
    </lineage>
</organism>
<dbReference type="InterPro" id="IPR036812">
    <property type="entry name" value="NAD(P)_OxRdtase_dom_sf"/>
</dbReference>
<dbReference type="Pfam" id="PF00248">
    <property type="entry name" value="Aldo_ket_red"/>
    <property type="match status" value="1"/>
</dbReference>
<evidence type="ECO:0000259" key="4">
    <source>
        <dbReference type="Pfam" id="PF00248"/>
    </source>
</evidence>
<dbReference type="Gene3D" id="3.20.20.100">
    <property type="entry name" value="NADP-dependent oxidoreductase domain"/>
    <property type="match status" value="1"/>
</dbReference>
<accession>A0AAD5QI14</accession>
<dbReference type="EMBL" id="JAHQIW010001510">
    <property type="protein sequence ID" value="KAJ1352693.1"/>
    <property type="molecule type" value="Genomic_DNA"/>
</dbReference>
<evidence type="ECO:0000313" key="6">
    <source>
        <dbReference type="Proteomes" id="UP001196413"/>
    </source>
</evidence>
<dbReference type="PANTHER" id="PTHR43827">
    <property type="entry name" value="2,5-DIKETO-D-GLUCONIC ACID REDUCTASE"/>
    <property type="match status" value="1"/>
</dbReference>
<evidence type="ECO:0000256" key="3">
    <source>
        <dbReference type="ARBA" id="ARBA00023002"/>
    </source>
</evidence>
<comment type="similarity">
    <text evidence="1">Belongs to the aldo/keto reductase family.</text>
</comment>
<keyword evidence="3" id="KW-0560">Oxidoreductase</keyword>
<dbReference type="Proteomes" id="UP001196413">
    <property type="component" value="Unassembled WGS sequence"/>
</dbReference>
<evidence type="ECO:0000256" key="2">
    <source>
        <dbReference type="ARBA" id="ARBA00022857"/>
    </source>
</evidence>
<dbReference type="InterPro" id="IPR023210">
    <property type="entry name" value="NADP_OxRdtase_dom"/>
</dbReference>
<comment type="caution">
    <text evidence="5">The sequence shown here is derived from an EMBL/GenBank/DDBJ whole genome shotgun (WGS) entry which is preliminary data.</text>
</comment>
<dbReference type="InterPro" id="IPR020471">
    <property type="entry name" value="AKR"/>
</dbReference>
<protein>
    <recommendedName>
        <fullName evidence="4">NADP-dependent oxidoreductase domain-containing protein</fullName>
    </recommendedName>
</protein>
<feature type="domain" description="NADP-dependent oxidoreductase" evidence="4">
    <location>
        <begin position="52"/>
        <end position="111"/>
    </location>
</feature>
<evidence type="ECO:0000256" key="1">
    <source>
        <dbReference type="ARBA" id="ARBA00007905"/>
    </source>
</evidence>
<dbReference type="GO" id="GO:0016616">
    <property type="term" value="F:oxidoreductase activity, acting on the CH-OH group of donors, NAD or NADP as acceptor"/>
    <property type="evidence" value="ECO:0007669"/>
    <property type="project" value="UniProtKB-ARBA"/>
</dbReference>
<name>A0AAD5QI14_PARTN</name>
<evidence type="ECO:0000313" key="5">
    <source>
        <dbReference type="EMBL" id="KAJ1352693.1"/>
    </source>
</evidence>
<dbReference type="AlphaFoldDB" id="A0AAD5QI14"/>
<proteinExistence type="inferred from homology"/>
<sequence>MLLPLVKARTLKKICSYTSICNNIVKNIYIYNDQAFSSLARHEPALVQDPMVLDMAKKHNTTVPMILLSWALSQGVGIIPKSATPERIVDNFKVTELKLSEEEIESLHKLNRDQHYIRCYGWRVL</sequence>
<keyword evidence="2" id="KW-0521">NADP</keyword>
<dbReference type="PANTHER" id="PTHR43827:SF3">
    <property type="entry name" value="NADP-DEPENDENT OXIDOREDUCTASE DOMAIN-CONTAINING PROTEIN"/>
    <property type="match status" value="1"/>
</dbReference>
<keyword evidence="6" id="KW-1185">Reference proteome</keyword>